<evidence type="ECO:0000256" key="3">
    <source>
        <dbReference type="ARBA" id="ARBA00009370"/>
    </source>
</evidence>
<dbReference type="InterPro" id="IPR019756">
    <property type="entry name" value="Pept_S26A_signal_pept_1_Ser-AS"/>
</dbReference>
<name>A0ABW0TK87_9BACL</name>
<dbReference type="SUPFAM" id="SSF51306">
    <property type="entry name" value="LexA/Signal peptidase"/>
    <property type="match status" value="1"/>
</dbReference>
<dbReference type="InterPro" id="IPR019758">
    <property type="entry name" value="Pept_S26A_signal_pept_1_CS"/>
</dbReference>
<dbReference type="RefSeq" id="WP_381435465.1">
    <property type="nucleotide sequence ID" value="NZ_JBHSNO010000006.1"/>
</dbReference>
<dbReference type="NCBIfam" id="TIGR02227">
    <property type="entry name" value="sigpep_I_bact"/>
    <property type="match status" value="1"/>
</dbReference>
<dbReference type="InterPro" id="IPR000223">
    <property type="entry name" value="Pept_S26A_signal_pept_1"/>
</dbReference>
<dbReference type="CDD" id="cd06530">
    <property type="entry name" value="S26_SPase_I"/>
    <property type="match status" value="1"/>
</dbReference>
<accession>A0ABW0TK87</accession>
<dbReference type="Proteomes" id="UP001596109">
    <property type="component" value="Unassembled WGS sequence"/>
</dbReference>
<evidence type="ECO:0000256" key="5">
    <source>
        <dbReference type="ARBA" id="ARBA00022670"/>
    </source>
</evidence>
<feature type="transmembrane region" description="Helical" evidence="7">
    <location>
        <begin position="12"/>
        <end position="31"/>
    </location>
</feature>
<evidence type="ECO:0000256" key="4">
    <source>
        <dbReference type="ARBA" id="ARBA00013208"/>
    </source>
</evidence>
<dbReference type="PANTHER" id="PTHR43390:SF1">
    <property type="entry name" value="CHLOROPLAST PROCESSING PEPTIDASE"/>
    <property type="match status" value="1"/>
</dbReference>
<keyword evidence="7" id="KW-0812">Transmembrane</keyword>
<evidence type="ECO:0000256" key="1">
    <source>
        <dbReference type="ARBA" id="ARBA00000677"/>
    </source>
</evidence>
<proteinExistence type="inferred from homology"/>
<keyword evidence="11" id="KW-1185">Reference proteome</keyword>
<dbReference type="PROSITE" id="PS00760">
    <property type="entry name" value="SPASE_I_2"/>
    <property type="match status" value="1"/>
</dbReference>
<protein>
    <recommendedName>
        <fullName evidence="4 7">Signal peptidase I</fullName>
        <ecNumber evidence="4 7">3.4.21.89</ecNumber>
    </recommendedName>
</protein>
<evidence type="ECO:0000256" key="7">
    <source>
        <dbReference type="RuleBase" id="RU003993"/>
    </source>
</evidence>
<sequence>MNDTGKRELISWIQSIAIAFIIAIVIRQFLFTPVIVSGQSMEPTFENENKIVISKIHKVDRFDMIVFHAPNSEDDFIKRVIGLPGDVVVMKDDRLFINGEEYEEDYIQANKDKLVEGQKLTQDFEVEVPEGCYFVLGDNRRHSTDSRIIGCIDGKSIVGAVKFRFYPFAEIGIPR</sequence>
<dbReference type="GO" id="GO:0009003">
    <property type="term" value="F:signal peptidase activity"/>
    <property type="evidence" value="ECO:0007669"/>
    <property type="project" value="UniProtKB-EC"/>
</dbReference>
<keyword evidence="7" id="KW-1133">Transmembrane helix</keyword>
<keyword evidence="5 7" id="KW-0645">Protease</keyword>
<evidence type="ECO:0000313" key="11">
    <source>
        <dbReference type="Proteomes" id="UP001596109"/>
    </source>
</evidence>
<evidence type="ECO:0000256" key="6">
    <source>
        <dbReference type="ARBA" id="ARBA00022801"/>
    </source>
</evidence>
<keyword evidence="7" id="KW-0472">Membrane</keyword>
<comment type="subcellular location">
    <subcellularLocation>
        <location evidence="2">Cell membrane</location>
        <topology evidence="2">Single-pass type II membrane protein</topology>
    </subcellularLocation>
    <subcellularLocation>
        <location evidence="8">Membrane</location>
        <topology evidence="8">Single-pass type II membrane protein</topology>
    </subcellularLocation>
</comment>
<dbReference type="Pfam" id="PF10502">
    <property type="entry name" value="Peptidase_S26"/>
    <property type="match status" value="1"/>
</dbReference>
<dbReference type="PROSITE" id="PS00501">
    <property type="entry name" value="SPASE_I_1"/>
    <property type="match status" value="1"/>
</dbReference>
<comment type="caution">
    <text evidence="10">The sequence shown here is derived from an EMBL/GenBank/DDBJ whole genome shotgun (WGS) entry which is preliminary data.</text>
</comment>
<evidence type="ECO:0000313" key="10">
    <source>
        <dbReference type="EMBL" id="MFC5589892.1"/>
    </source>
</evidence>
<dbReference type="EC" id="3.4.21.89" evidence="4 7"/>
<dbReference type="InterPro" id="IPR019757">
    <property type="entry name" value="Pept_S26A_signal_pept_1_Lys-AS"/>
</dbReference>
<keyword evidence="6 7" id="KW-0378">Hydrolase</keyword>
<evidence type="ECO:0000259" key="9">
    <source>
        <dbReference type="Pfam" id="PF10502"/>
    </source>
</evidence>
<dbReference type="InterPro" id="IPR019533">
    <property type="entry name" value="Peptidase_S26"/>
</dbReference>
<comment type="similarity">
    <text evidence="3 8">Belongs to the peptidase S26 family.</text>
</comment>
<organism evidence="10 11">
    <name type="scientific">Sporosarcina soli</name>
    <dbReference type="NCBI Taxonomy" id="334736"/>
    <lineage>
        <taxon>Bacteria</taxon>
        <taxon>Bacillati</taxon>
        <taxon>Bacillota</taxon>
        <taxon>Bacilli</taxon>
        <taxon>Bacillales</taxon>
        <taxon>Caryophanaceae</taxon>
        <taxon>Sporosarcina</taxon>
    </lineage>
</organism>
<dbReference type="InterPro" id="IPR036286">
    <property type="entry name" value="LexA/Signal_pep-like_sf"/>
</dbReference>
<evidence type="ECO:0000256" key="8">
    <source>
        <dbReference type="RuleBase" id="RU362042"/>
    </source>
</evidence>
<gene>
    <name evidence="10" type="primary">lepB</name>
    <name evidence="10" type="ORF">ACFPRA_13385</name>
</gene>
<comment type="catalytic activity">
    <reaction evidence="1 7">
        <text>Cleavage of hydrophobic, N-terminal signal or leader sequences from secreted and periplasmic proteins.</text>
        <dbReference type="EC" id="3.4.21.89"/>
    </reaction>
</comment>
<dbReference type="EMBL" id="JBHSNO010000006">
    <property type="protein sequence ID" value="MFC5589892.1"/>
    <property type="molecule type" value="Genomic_DNA"/>
</dbReference>
<dbReference type="PANTHER" id="PTHR43390">
    <property type="entry name" value="SIGNAL PEPTIDASE I"/>
    <property type="match status" value="1"/>
</dbReference>
<feature type="domain" description="Peptidase S26" evidence="9">
    <location>
        <begin position="10"/>
        <end position="166"/>
    </location>
</feature>
<dbReference type="PRINTS" id="PR00727">
    <property type="entry name" value="LEADERPTASE"/>
</dbReference>
<dbReference type="Gene3D" id="2.10.109.10">
    <property type="entry name" value="Umud Fragment, subunit A"/>
    <property type="match status" value="1"/>
</dbReference>
<evidence type="ECO:0000256" key="2">
    <source>
        <dbReference type="ARBA" id="ARBA00004401"/>
    </source>
</evidence>
<reference evidence="11" key="1">
    <citation type="journal article" date="2019" name="Int. J. Syst. Evol. Microbiol.">
        <title>The Global Catalogue of Microorganisms (GCM) 10K type strain sequencing project: providing services to taxonomists for standard genome sequencing and annotation.</title>
        <authorList>
            <consortium name="The Broad Institute Genomics Platform"/>
            <consortium name="The Broad Institute Genome Sequencing Center for Infectious Disease"/>
            <person name="Wu L."/>
            <person name="Ma J."/>
        </authorList>
    </citation>
    <scope>NUCLEOTIDE SEQUENCE [LARGE SCALE GENOMIC DNA]</scope>
    <source>
        <strain evidence="11">CGMCC 4.1434</strain>
    </source>
</reference>
<dbReference type="PROSITE" id="PS00761">
    <property type="entry name" value="SPASE_I_3"/>
    <property type="match status" value="1"/>
</dbReference>